<feature type="region of interest" description="Disordered" evidence="6">
    <location>
        <begin position="426"/>
        <end position="459"/>
    </location>
</feature>
<reference evidence="8 9" key="1">
    <citation type="submission" date="2014-03" db="EMBL/GenBank/DDBJ databases">
        <title>Draft genome of the hookworm Oesophagostomum dentatum.</title>
        <authorList>
            <person name="Mitreva M."/>
        </authorList>
    </citation>
    <scope>NUCLEOTIDE SEQUENCE [LARGE SCALE GENOMIC DNA]</scope>
    <source>
        <strain evidence="8 9">OD-Hann</strain>
    </source>
</reference>
<dbReference type="InterPro" id="IPR041677">
    <property type="entry name" value="DNA2/NAM7_AAA_11"/>
</dbReference>
<dbReference type="SUPFAM" id="SSF53098">
    <property type="entry name" value="Ribonuclease H-like"/>
    <property type="match status" value="1"/>
</dbReference>
<dbReference type="Gene3D" id="3.30.420.10">
    <property type="entry name" value="Ribonuclease H-like superfamily/Ribonuclease H"/>
    <property type="match status" value="1"/>
</dbReference>
<keyword evidence="4" id="KW-0347">Helicase</keyword>
<evidence type="ECO:0000256" key="2">
    <source>
        <dbReference type="ARBA" id="ARBA00022741"/>
    </source>
</evidence>
<evidence type="ECO:0000256" key="1">
    <source>
        <dbReference type="ARBA" id="ARBA00007913"/>
    </source>
</evidence>
<dbReference type="InterPro" id="IPR050534">
    <property type="entry name" value="Coronavir_polyprotein_1ab"/>
</dbReference>
<dbReference type="GO" id="GO:0015074">
    <property type="term" value="P:DNA integration"/>
    <property type="evidence" value="ECO:0007669"/>
    <property type="project" value="InterPro"/>
</dbReference>
<evidence type="ECO:0000256" key="4">
    <source>
        <dbReference type="ARBA" id="ARBA00022806"/>
    </source>
</evidence>
<dbReference type="InterPro" id="IPR041679">
    <property type="entry name" value="DNA2/NAM7-like_C"/>
</dbReference>
<feature type="compositionally biased region" description="Low complexity" evidence="6">
    <location>
        <begin position="538"/>
        <end position="548"/>
    </location>
</feature>
<dbReference type="Pfam" id="PF17921">
    <property type="entry name" value="Integrase_H2C2"/>
    <property type="match status" value="1"/>
</dbReference>
<dbReference type="Gene3D" id="3.40.50.300">
    <property type="entry name" value="P-loop containing nucleotide triphosphate hydrolases"/>
    <property type="match status" value="2"/>
</dbReference>
<keyword evidence="3" id="KW-0378">Hydrolase</keyword>
<evidence type="ECO:0000313" key="9">
    <source>
        <dbReference type="Proteomes" id="UP000053660"/>
    </source>
</evidence>
<feature type="compositionally biased region" description="Basic residues" evidence="6">
    <location>
        <begin position="626"/>
        <end position="646"/>
    </location>
</feature>
<dbReference type="Proteomes" id="UP000053660">
    <property type="component" value="Unassembled WGS sequence"/>
</dbReference>
<evidence type="ECO:0000256" key="3">
    <source>
        <dbReference type="ARBA" id="ARBA00022801"/>
    </source>
</evidence>
<feature type="domain" description="Integrase catalytic" evidence="7">
    <location>
        <begin position="73"/>
        <end position="238"/>
    </location>
</feature>
<dbReference type="InterPro" id="IPR036397">
    <property type="entry name" value="RNaseH_sf"/>
</dbReference>
<dbReference type="GO" id="GO:0005524">
    <property type="term" value="F:ATP binding"/>
    <property type="evidence" value="ECO:0007669"/>
    <property type="project" value="UniProtKB-KW"/>
</dbReference>
<dbReference type="SUPFAM" id="SSF52540">
    <property type="entry name" value="P-loop containing nucleoside triphosphate hydrolases"/>
    <property type="match status" value="1"/>
</dbReference>
<gene>
    <name evidence="8" type="ORF">OESDEN_02471</name>
</gene>
<dbReference type="PANTHER" id="PTHR43788:SF16">
    <property type="entry name" value="HELICASE WITH ZINC FINGER 2"/>
    <property type="match status" value="1"/>
</dbReference>
<dbReference type="Pfam" id="PF13086">
    <property type="entry name" value="AAA_11"/>
    <property type="match status" value="1"/>
</dbReference>
<evidence type="ECO:0000313" key="8">
    <source>
        <dbReference type="EMBL" id="KHJ97536.1"/>
    </source>
</evidence>
<evidence type="ECO:0000256" key="6">
    <source>
        <dbReference type="SAM" id="MobiDB-lite"/>
    </source>
</evidence>
<organism evidence="8 9">
    <name type="scientific">Oesophagostomum dentatum</name>
    <name type="common">Nodular worm</name>
    <dbReference type="NCBI Taxonomy" id="61180"/>
    <lineage>
        <taxon>Eukaryota</taxon>
        <taxon>Metazoa</taxon>
        <taxon>Ecdysozoa</taxon>
        <taxon>Nematoda</taxon>
        <taxon>Chromadorea</taxon>
        <taxon>Rhabditida</taxon>
        <taxon>Rhabditina</taxon>
        <taxon>Rhabditomorpha</taxon>
        <taxon>Strongyloidea</taxon>
        <taxon>Strongylidae</taxon>
        <taxon>Oesophagostomum</taxon>
    </lineage>
</organism>
<name>A0A0B1TN62_OESDE</name>
<dbReference type="Gene3D" id="1.10.340.70">
    <property type="match status" value="1"/>
</dbReference>
<proteinExistence type="inferred from homology"/>
<evidence type="ECO:0000259" key="7">
    <source>
        <dbReference type="PROSITE" id="PS50994"/>
    </source>
</evidence>
<dbReference type="GO" id="GO:0003676">
    <property type="term" value="F:nucleic acid binding"/>
    <property type="evidence" value="ECO:0007669"/>
    <property type="project" value="InterPro"/>
</dbReference>
<dbReference type="FunFam" id="3.30.420.10:FF:000032">
    <property type="entry name" value="Retrovirus-related Pol polyprotein from transposon 297-like Protein"/>
    <property type="match status" value="1"/>
</dbReference>
<protein>
    <submittedName>
        <fullName evidence="8">Integrase core domain protein</fullName>
    </submittedName>
</protein>
<keyword evidence="2" id="KW-0547">Nucleotide-binding</keyword>
<dbReference type="EMBL" id="KN549439">
    <property type="protein sequence ID" value="KHJ97536.1"/>
    <property type="molecule type" value="Genomic_DNA"/>
</dbReference>
<dbReference type="InterPro" id="IPR012337">
    <property type="entry name" value="RNaseH-like_sf"/>
</dbReference>
<feature type="non-terminal residue" evidence="8">
    <location>
        <position position="1665"/>
    </location>
</feature>
<dbReference type="InterPro" id="IPR027417">
    <property type="entry name" value="P-loop_NTPase"/>
</dbReference>
<dbReference type="InterPro" id="IPR047187">
    <property type="entry name" value="SF1_C_Upf1"/>
</dbReference>
<dbReference type="InterPro" id="IPR001584">
    <property type="entry name" value="Integrase_cat-core"/>
</dbReference>
<dbReference type="FunFam" id="1.10.340.70:FF:000001">
    <property type="entry name" value="Retrovirus-related Pol polyprotein from transposon gypsy-like Protein"/>
    <property type="match status" value="1"/>
</dbReference>
<dbReference type="PROSITE" id="PS50994">
    <property type="entry name" value="INTEGRASE"/>
    <property type="match status" value="1"/>
</dbReference>
<dbReference type="CDD" id="cd18808">
    <property type="entry name" value="SF1_C_Upf1"/>
    <property type="match status" value="1"/>
</dbReference>
<keyword evidence="9" id="KW-1185">Reference proteome</keyword>
<dbReference type="GO" id="GO:0043139">
    <property type="term" value="F:5'-3' DNA helicase activity"/>
    <property type="evidence" value="ECO:0007669"/>
    <property type="project" value="TreeGrafter"/>
</dbReference>
<comment type="similarity">
    <text evidence="1">Belongs to the DNA2/NAM7 helicase family.</text>
</comment>
<keyword evidence="5" id="KW-0067">ATP-binding</keyword>
<dbReference type="Pfam" id="PF13087">
    <property type="entry name" value="AAA_12"/>
    <property type="match status" value="1"/>
</dbReference>
<feature type="region of interest" description="Disordered" evidence="6">
    <location>
        <begin position="489"/>
        <end position="660"/>
    </location>
</feature>
<dbReference type="GO" id="GO:0016787">
    <property type="term" value="F:hydrolase activity"/>
    <property type="evidence" value="ECO:0007669"/>
    <property type="project" value="UniProtKB-KW"/>
</dbReference>
<dbReference type="PANTHER" id="PTHR43788">
    <property type="entry name" value="DNA2/NAM7 HELICASE FAMILY MEMBER"/>
    <property type="match status" value="1"/>
</dbReference>
<dbReference type="OrthoDB" id="5870259at2759"/>
<feature type="compositionally biased region" description="Low complexity" evidence="6">
    <location>
        <begin position="585"/>
        <end position="597"/>
    </location>
</feature>
<sequence length="1665" mass="185538">MRRERLVVPSPLREPVFLAFHTSPSAGGHFNWRKTLAKVARKYYWPHMSEDIYLSVRACEACQRKRAQQLNRELLLPIKTSGVFEKVYVDLTGPIRTSASGNKFIIAMIDHFTKYVVAVPLPDCSAVSVAQAIMSECVLKFGAMTQLISDNASYFKGEVISELGRLLRISRYYTTPYHHEGNGVCERVFATFHPMLRTYINENQLDWDKYVSACTFMYNTTVHSSINNTPFFLMFGRDPIFNIDLMIQHDNERHIPTDADSSVYIESLVTTLHSAWKSASKFNERQRSRFKQQYDQTHFQPLQIKIGDRVFLKDFTPKQGLSSKLCNPWLGQFRVLDIDPPHLIVTSVSAPQAPPKRVHMNQVKKCFTLSGPVFTSPWLPDEEQQALSDAEATTVNITGRTYSTTVPDTIPHTCVNPTTIVRVHNIMDGLPEPDPPPPSDPLEAGKSLDNSVSLGRDPAVSSICSLPDAEAMDTTPPAGVNVDVSLAVHPSSPSHAAPSHPSLSSSVAELRDTSPSPMEICTFTTPPPSKETADDIESSALLAPASSSDPHQPPSTAEVGNVKPPVIASRPRSPFRTIGFPPRPSSLAAPSDSSVSSTCQHNRRPSPSPVRPARGTIHSTQPRGRGQPRRATSSRRGRVTRQRISPRPHAPPSGDLPQYTPQHYRHYLSGLHPWADFVAPRPIRLLREQMLRVQLDLPLDIYRQLPSSGYLSKKFTRSLFPKVKPHADLPSIPLPFIELQHLENTIAFRQRSASIISAVLAHTYDDVDLNDMAKTPDGQHSTVLFPPTWKGKRPVLYQVITTGWGTGAVLEAKDFFTVGPDRRDLHCITLDQHSLNLATGFRGFDKSIVSIKDFVWVYDVKPTKQALSDPDGALRLSRIPRTTALDHNSVYFFRVAAFTFVTPHQQDERVYGIVLTVNNRRSRGATFKAAFEGAPDAVTITGSICNFNIETVCEDDFITADSRFNVSCAMRFSEPPVSIMARDQLCHLVRQFLPMYPREGLLPLRVFTLPETDRLWLRDRAERFDSYHDNTDEARHKMSKLFSVACSALAAIHSMTDDTRPHWLTASVPNLSAYPIRVTFTLYGMPTEAGWAAHRPIALWVAGSPNLIHAKVHHVDARTHDKALNITIQAYPWSHATLLRYIHRFARNLDTTPFVDICVQLSRPPPTANPAYECVSRMPIYAQLSSSSMASTIVDTVYGRTALGCVNQNEASPFTPLTGDYTCIFRGRKLTLTDDQRDAVALGLSNLPIVAIQAAFGTGKTMVGALTAVTLVFSHHTCVVVTATTNAAVAQFTETVLSLDGADQLAIVRYVSDTATAENNTPTSVDLNVVLKNLGDNFRDRLDEDELNMCRDFKSGREVLEEYLNHPDKTLEMSEDEKEEYFISEKYVSDHLQRMVDLMFRLLKPEIVCATTASLLNLVSSGGLFAKHMSNFRVLIGDEASQIPEPVLAALTTTLPTLRHVYIGDVHQLEPHAKCHRSSNPVRFGARSVMNVLVQARAVPVAPLVTTFRVHPSLIELPNRVAYDGALVSGIQANQRQMLLSIMRFPNPSIPFMFVNVKGSSARAISKSHFNDTEADTCTHLLDLLVSRGISPANICVITFYKEQYRHLQPVTDDLGVELTTVDSVQGREKEVVILLTTRTDITTDSAEFLDDYRRMNVAISRCRQ</sequence>
<accession>A0A0B1TN62</accession>
<dbReference type="InterPro" id="IPR041588">
    <property type="entry name" value="Integrase_H2C2"/>
</dbReference>
<feature type="compositionally biased region" description="Low complexity" evidence="6">
    <location>
        <begin position="489"/>
        <end position="508"/>
    </location>
</feature>
<evidence type="ECO:0000256" key="5">
    <source>
        <dbReference type="ARBA" id="ARBA00022840"/>
    </source>
</evidence>